<keyword evidence="5" id="KW-0964">Secreted</keyword>
<dbReference type="InterPro" id="IPR029364">
    <property type="entry name" value="ALKL1/2"/>
</dbReference>
<evidence type="ECO:0000256" key="8">
    <source>
        <dbReference type="ARBA" id="ARBA00023157"/>
    </source>
</evidence>
<organism evidence="10 11">
    <name type="scientific">Gambusia affinis</name>
    <name type="common">Western mosquitofish</name>
    <name type="synonym">Heterandria affinis</name>
    <dbReference type="NCBI Taxonomy" id="33528"/>
    <lineage>
        <taxon>Eukaryota</taxon>
        <taxon>Metazoa</taxon>
        <taxon>Chordata</taxon>
        <taxon>Craniata</taxon>
        <taxon>Vertebrata</taxon>
        <taxon>Euteleostomi</taxon>
        <taxon>Actinopterygii</taxon>
        <taxon>Neopterygii</taxon>
        <taxon>Teleostei</taxon>
        <taxon>Neoteleostei</taxon>
        <taxon>Acanthomorphata</taxon>
        <taxon>Ovalentaria</taxon>
        <taxon>Atherinomorphae</taxon>
        <taxon>Cyprinodontiformes</taxon>
        <taxon>Poeciliidae</taxon>
        <taxon>Poeciliinae</taxon>
        <taxon>Gambusia</taxon>
    </lineage>
</organism>
<protein>
    <recommendedName>
        <fullName evidence="12">ALK and LTK ligand 2</fullName>
    </recommendedName>
</protein>
<dbReference type="GO" id="GO:0070378">
    <property type="term" value="P:positive regulation of ERK5 cascade"/>
    <property type="evidence" value="ECO:0007669"/>
    <property type="project" value="TreeGrafter"/>
</dbReference>
<keyword evidence="11" id="KW-1185">Reference proteome</keyword>
<gene>
    <name evidence="10" type="ORF">CCH79_00000369</name>
</gene>
<evidence type="ECO:0000256" key="1">
    <source>
        <dbReference type="ARBA" id="ARBA00004236"/>
    </source>
</evidence>
<dbReference type="STRING" id="33528.ENSGAFP00000015913"/>
<dbReference type="Pfam" id="PF15129">
    <property type="entry name" value="ALKL1_2"/>
    <property type="match status" value="1"/>
</dbReference>
<keyword evidence="7" id="KW-0472">Membrane</keyword>
<sequence>MCIVLAGRTGRSQRVSKKKGVYFILLTSTFHFPNYTGAMSAPRKPVVVGLLLLMCALTEHCGESAPTAAAGGDAPWSLRRMVEIMKHVEDNRGWHTARTEAPLTPRAVDSASVEQRDFRDKTDKGNQALVLTPTDYKMKERIIRYFTGPLVFSSKCRKNAYRLYHHTRDCTLPAYFKRCARLLTRLAGSPQCTEGKRNIIWKQIYLTAIALLHLKGLIRSGKQLHTGLLLVRLK</sequence>
<dbReference type="GO" id="GO:0005615">
    <property type="term" value="C:extracellular space"/>
    <property type="evidence" value="ECO:0007669"/>
    <property type="project" value="UniProtKB-KW"/>
</dbReference>
<dbReference type="GO" id="GO:0030971">
    <property type="term" value="F:receptor tyrosine kinase binding"/>
    <property type="evidence" value="ECO:0007669"/>
    <property type="project" value="InterPro"/>
</dbReference>
<evidence type="ECO:0000256" key="2">
    <source>
        <dbReference type="ARBA" id="ARBA00004613"/>
    </source>
</evidence>
<name>A0A315VW65_GAMAF</name>
<dbReference type="PANTHER" id="PTHR28676">
    <property type="entry name" value="ALK AND LTK LIGAND 2-RELATED"/>
    <property type="match status" value="1"/>
</dbReference>
<keyword evidence="8" id="KW-1015">Disulfide bond</keyword>
<dbReference type="EMBL" id="NHOQ01001000">
    <property type="protein sequence ID" value="PWA27483.1"/>
    <property type="molecule type" value="Genomic_DNA"/>
</dbReference>
<reference evidence="10 11" key="1">
    <citation type="journal article" date="2018" name="G3 (Bethesda)">
        <title>A High-Quality Reference Genome for the Invasive Mosquitofish Gambusia affinis Using a Chicago Library.</title>
        <authorList>
            <person name="Hoffberg S.L."/>
            <person name="Troendle N.J."/>
            <person name="Glenn T.C."/>
            <person name="Mahmud O."/>
            <person name="Louha S."/>
            <person name="Chalopin D."/>
            <person name="Bennetzen J.L."/>
            <person name="Mauricio R."/>
        </authorList>
    </citation>
    <scope>NUCLEOTIDE SEQUENCE [LARGE SCALE GENOMIC DNA]</scope>
    <source>
        <strain evidence="10">NE01/NJP1002.9</strain>
        <tissue evidence="10">Muscle</tissue>
    </source>
</reference>
<keyword evidence="3" id="KW-1003">Cell membrane</keyword>
<dbReference type="Proteomes" id="UP000250572">
    <property type="component" value="Unassembled WGS sequence"/>
</dbReference>
<dbReference type="GO" id="GO:0030298">
    <property type="term" value="F:receptor signaling protein tyrosine kinase activator activity"/>
    <property type="evidence" value="ECO:0007669"/>
    <property type="project" value="InterPro"/>
</dbReference>
<evidence type="ECO:0000256" key="7">
    <source>
        <dbReference type="ARBA" id="ARBA00023136"/>
    </source>
</evidence>
<evidence type="ECO:0000256" key="9">
    <source>
        <dbReference type="ARBA" id="ARBA00033741"/>
    </source>
</evidence>
<dbReference type="GO" id="GO:0005886">
    <property type="term" value="C:plasma membrane"/>
    <property type="evidence" value="ECO:0007669"/>
    <property type="project" value="UniProtKB-SubCell"/>
</dbReference>
<dbReference type="PANTHER" id="PTHR28676:SF2">
    <property type="entry name" value="ALK AND LTK LIGAND 2"/>
    <property type="match status" value="1"/>
</dbReference>
<evidence type="ECO:0000313" key="10">
    <source>
        <dbReference type="EMBL" id="PWA27483.1"/>
    </source>
</evidence>
<comment type="similarity">
    <text evidence="9">Belongs to the ALKAL family.</text>
</comment>
<keyword evidence="6" id="KW-0732">Signal</keyword>
<comment type="subcellular location">
    <subcellularLocation>
        <location evidence="1">Cell membrane</location>
    </subcellularLocation>
    <subcellularLocation>
        <location evidence="2">Secreted</location>
    </subcellularLocation>
</comment>
<dbReference type="GO" id="GO:0070374">
    <property type="term" value="P:positive regulation of ERK1 and ERK2 cascade"/>
    <property type="evidence" value="ECO:0007669"/>
    <property type="project" value="TreeGrafter"/>
</dbReference>
<evidence type="ECO:0000256" key="5">
    <source>
        <dbReference type="ARBA" id="ARBA00022525"/>
    </source>
</evidence>
<feature type="non-terminal residue" evidence="10">
    <location>
        <position position="234"/>
    </location>
</feature>
<dbReference type="GO" id="GO:0005125">
    <property type="term" value="F:cytokine activity"/>
    <property type="evidence" value="ECO:0007669"/>
    <property type="project" value="UniProtKB-KW"/>
</dbReference>
<keyword evidence="4" id="KW-0202">Cytokine</keyword>
<accession>A0A315VW65</accession>
<evidence type="ECO:0008006" key="12">
    <source>
        <dbReference type="Google" id="ProtNLM"/>
    </source>
</evidence>
<evidence type="ECO:0000256" key="3">
    <source>
        <dbReference type="ARBA" id="ARBA00022475"/>
    </source>
</evidence>
<evidence type="ECO:0000256" key="4">
    <source>
        <dbReference type="ARBA" id="ARBA00022514"/>
    </source>
</evidence>
<dbReference type="AlphaFoldDB" id="A0A315VW65"/>
<evidence type="ECO:0000313" key="11">
    <source>
        <dbReference type="Proteomes" id="UP000250572"/>
    </source>
</evidence>
<evidence type="ECO:0000256" key="6">
    <source>
        <dbReference type="ARBA" id="ARBA00022729"/>
    </source>
</evidence>
<proteinExistence type="inferred from homology"/>
<comment type="caution">
    <text evidence="10">The sequence shown here is derived from an EMBL/GenBank/DDBJ whole genome shotgun (WGS) entry which is preliminary data.</text>
</comment>